<sequence length="237" mass="26360">MDAKNNSVESPSGAAAVMFEYESSADSVINKAAFFDNSFNPADVKFRGGVFSSLFESYWLDGGYENHVVQLSGAGKNTASNAFGIDGYKFLSSPGMDFAAAYGKDTKYVPVEDFLSMGRFGMYMAVMEERNGNMVYQASYRGYDDDDRAACDMGYSDIVIKYIGHSGVVEDVYYRGVDGGPAMHEKYGCARISTRFTTSGKPQSLEFFDANDRKIRVIKYKEYSPEDYQFCNPELEP</sequence>
<evidence type="ECO:0000313" key="2">
    <source>
        <dbReference type="Proteomes" id="UP000823772"/>
    </source>
</evidence>
<evidence type="ECO:0000313" key="1">
    <source>
        <dbReference type="EMBL" id="MBO8481192.1"/>
    </source>
</evidence>
<name>A0A9D9IXZ5_9BACT</name>
<reference evidence="1" key="1">
    <citation type="submission" date="2020-10" db="EMBL/GenBank/DDBJ databases">
        <authorList>
            <person name="Gilroy R."/>
        </authorList>
    </citation>
    <scope>NUCLEOTIDE SEQUENCE</scope>
    <source>
        <strain evidence="1">B3-2255</strain>
    </source>
</reference>
<dbReference type="EMBL" id="JADILY010000024">
    <property type="protein sequence ID" value="MBO8481192.1"/>
    <property type="molecule type" value="Genomic_DNA"/>
</dbReference>
<gene>
    <name evidence="1" type="ORF">IAC87_01435</name>
</gene>
<dbReference type="AlphaFoldDB" id="A0A9D9IXZ5"/>
<proteinExistence type="predicted"/>
<protein>
    <submittedName>
        <fullName evidence="1">Uncharacterized protein</fullName>
    </submittedName>
</protein>
<accession>A0A9D9IXZ5</accession>
<comment type="caution">
    <text evidence="1">The sequence shown here is derived from an EMBL/GenBank/DDBJ whole genome shotgun (WGS) entry which is preliminary data.</text>
</comment>
<organism evidence="1 2">
    <name type="scientific">Candidatus Merdivivens faecigallinarum</name>
    <dbReference type="NCBI Taxonomy" id="2840871"/>
    <lineage>
        <taxon>Bacteria</taxon>
        <taxon>Pseudomonadati</taxon>
        <taxon>Bacteroidota</taxon>
        <taxon>Bacteroidia</taxon>
        <taxon>Bacteroidales</taxon>
        <taxon>Muribaculaceae</taxon>
        <taxon>Muribaculaceae incertae sedis</taxon>
        <taxon>Candidatus Merdivivens</taxon>
    </lineage>
</organism>
<reference evidence="1" key="2">
    <citation type="journal article" date="2021" name="PeerJ">
        <title>Extensive microbial diversity within the chicken gut microbiome revealed by metagenomics and culture.</title>
        <authorList>
            <person name="Gilroy R."/>
            <person name="Ravi A."/>
            <person name="Getino M."/>
            <person name="Pursley I."/>
            <person name="Horton D.L."/>
            <person name="Alikhan N.F."/>
            <person name="Baker D."/>
            <person name="Gharbi K."/>
            <person name="Hall N."/>
            <person name="Watson M."/>
            <person name="Adriaenssens E.M."/>
            <person name="Foster-Nyarko E."/>
            <person name="Jarju S."/>
            <person name="Secka A."/>
            <person name="Antonio M."/>
            <person name="Oren A."/>
            <person name="Chaudhuri R.R."/>
            <person name="La Ragione R."/>
            <person name="Hildebrand F."/>
            <person name="Pallen M.J."/>
        </authorList>
    </citation>
    <scope>NUCLEOTIDE SEQUENCE</scope>
    <source>
        <strain evidence="1">B3-2255</strain>
    </source>
</reference>
<dbReference type="Proteomes" id="UP000823772">
    <property type="component" value="Unassembled WGS sequence"/>
</dbReference>